<evidence type="ECO:0000256" key="1">
    <source>
        <dbReference type="ARBA" id="ARBA00007074"/>
    </source>
</evidence>
<dbReference type="Pfam" id="PF23795">
    <property type="entry name" value="SH3_YKFC_2nd"/>
    <property type="match status" value="1"/>
</dbReference>
<gene>
    <name evidence="7" type="ORF">L7E55_12640</name>
</gene>
<dbReference type="RefSeq" id="WP_277444637.1">
    <property type="nucleotide sequence ID" value="NZ_JAKOAV010000025.1"/>
</dbReference>
<comment type="caution">
    <text evidence="7">The sequence shown here is derived from an EMBL/GenBank/DDBJ whole genome shotgun (WGS) entry which is preliminary data.</text>
</comment>
<evidence type="ECO:0000256" key="5">
    <source>
        <dbReference type="SAM" id="SignalP"/>
    </source>
</evidence>
<proteinExistence type="inferred from homology"/>
<evidence type="ECO:0000259" key="6">
    <source>
        <dbReference type="PROSITE" id="PS51935"/>
    </source>
</evidence>
<keyword evidence="8" id="KW-1185">Reference proteome</keyword>
<dbReference type="PANTHER" id="PTHR47053:SF3">
    <property type="entry name" value="GAMMA-D-GLUTAMYL-L-LYSINE DIPEPTIDYL-PEPTIDASE"/>
    <property type="match status" value="1"/>
</dbReference>
<name>A0A9X4JWI8_9FIRM</name>
<accession>A0A9X4JWI8</accession>
<dbReference type="Gene3D" id="3.90.1720.10">
    <property type="entry name" value="endopeptidase domain like (from Nostoc punctiforme)"/>
    <property type="match status" value="1"/>
</dbReference>
<dbReference type="PROSITE" id="PS51935">
    <property type="entry name" value="NLPC_P60"/>
    <property type="match status" value="1"/>
</dbReference>
<dbReference type="AlphaFoldDB" id="A0A9X4JWI8"/>
<dbReference type="InterPro" id="IPR000064">
    <property type="entry name" value="NLP_P60_dom"/>
</dbReference>
<organism evidence="7 8">
    <name type="scientific">Pelotomaculum isophthalicicum JI</name>
    <dbReference type="NCBI Taxonomy" id="947010"/>
    <lineage>
        <taxon>Bacteria</taxon>
        <taxon>Bacillati</taxon>
        <taxon>Bacillota</taxon>
        <taxon>Clostridia</taxon>
        <taxon>Eubacteriales</taxon>
        <taxon>Desulfotomaculaceae</taxon>
        <taxon>Pelotomaculum</taxon>
    </lineage>
</organism>
<dbReference type="Proteomes" id="UP001154312">
    <property type="component" value="Unassembled WGS sequence"/>
</dbReference>
<dbReference type="Pfam" id="PF00877">
    <property type="entry name" value="NLPC_P60"/>
    <property type="match status" value="1"/>
</dbReference>
<keyword evidence="2" id="KW-0645">Protease</keyword>
<dbReference type="PROSITE" id="PS51257">
    <property type="entry name" value="PROKAR_LIPOPROTEIN"/>
    <property type="match status" value="1"/>
</dbReference>
<dbReference type="EMBL" id="JAKOAV010000025">
    <property type="protein sequence ID" value="MDF9409193.1"/>
    <property type="molecule type" value="Genomic_DNA"/>
</dbReference>
<dbReference type="PANTHER" id="PTHR47053">
    <property type="entry name" value="MUREIN DD-ENDOPEPTIDASE MEPH-RELATED"/>
    <property type="match status" value="1"/>
</dbReference>
<dbReference type="GO" id="GO:0006508">
    <property type="term" value="P:proteolysis"/>
    <property type="evidence" value="ECO:0007669"/>
    <property type="project" value="UniProtKB-KW"/>
</dbReference>
<keyword evidence="3" id="KW-0378">Hydrolase</keyword>
<dbReference type="SUPFAM" id="SSF54001">
    <property type="entry name" value="Cysteine proteinases"/>
    <property type="match status" value="1"/>
</dbReference>
<dbReference type="InterPro" id="IPR051202">
    <property type="entry name" value="Peptidase_C40"/>
</dbReference>
<keyword evidence="5" id="KW-0732">Signal</keyword>
<evidence type="ECO:0000256" key="3">
    <source>
        <dbReference type="ARBA" id="ARBA00022801"/>
    </source>
</evidence>
<dbReference type="InterPro" id="IPR057812">
    <property type="entry name" value="SH3_YKFC_2nd"/>
</dbReference>
<dbReference type="Gene3D" id="2.30.30.40">
    <property type="entry name" value="SH3 Domains"/>
    <property type="match status" value="1"/>
</dbReference>
<evidence type="ECO:0000313" key="7">
    <source>
        <dbReference type="EMBL" id="MDF9409193.1"/>
    </source>
</evidence>
<keyword evidence="4" id="KW-0788">Thiol protease</keyword>
<comment type="similarity">
    <text evidence="1">Belongs to the peptidase C40 family.</text>
</comment>
<evidence type="ECO:0000313" key="8">
    <source>
        <dbReference type="Proteomes" id="UP001154312"/>
    </source>
</evidence>
<dbReference type="GO" id="GO:0008234">
    <property type="term" value="F:cysteine-type peptidase activity"/>
    <property type="evidence" value="ECO:0007669"/>
    <property type="project" value="UniProtKB-KW"/>
</dbReference>
<dbReference type="InterPro" id="IPR038765">
    <property type="entry name" value="Papain-like_cys_pep_sf"/>
</dbReference>
<protein>
    <submittedName>
        <fullName evidence="7">C40 family peptidase</fullName>
    </submittedName>
</protein>
<feature type="signal peptide" evidence="5">
    <location>
        <begin position="1"/>
        <end position="26"/>
    </location>
</feature>
<evidence type="ECO:0000256" key="2">
    <source>
        <dbReference type="ARBA" id="ARBA00022670"/>
    </source>
</evidence>
<reference evidence="7" key="1">
    <citation type="submission" date="2022-02" db="EMBL/GenBank/DDBJ databases">
        <authorList>
            <person name="Leng L."/>
        </authorList>
    </citation>
    <scope>NUCLEOTIDE SEQUENCE</scope>
    <source>
        <strain evidence="7">JI</strain>
    </source>
</reference>
<feature type="domain" description="NlpC/P60" evidence="6">
    <location>
        <begin position="229"/>
        <end position="353"/>
    </location>
</feature>
<sequence>MKYPRRGILLLSTMTLLMLMSCRLTPGPEPGQDVVPAKPVAPVEMSGTDTQAGLSRGAITEPVTMLWSNPGQLRDYDHFLLEKPSNPAVWAAGMDTEMRLWLVGKAETQALYGEPVVILERCGEWLRVAAAKQKSSLNELGYPGWVPAVHVITEQSYLSDLETRPNIVVAKPLTKLYANQELTEVVTELCYQTRLPLLEEKTYNVAVRLPDGGTGYLPRQDVKKTSELTFSAGDIVNEAMSFLGLRYIWAGTSSYGFDCSGYTMRLYQSQGISIPRDAHEQAREGQMVDKSDLLPGDLLFFAAKEGQGQIHHVAMYIGNGMMIHSPNSSSSVQIDAIDSGAYIREYWGAKRYIP</sequence>
<feature type="chain" id="PRO_5040751898" evidence="5">
    <location>
        <begin position="27"/>
        <end position="354"/>
    </location>
</feature>
<evidence type="ECO:0000256" key="4">
    <source>
        <dbReference type="ARBA" id="ARBA00022807"/>
    </source>
</evidence>